<accession>A0A9D1LII2</accession>
<reference evidence="1" key="2">
    <citation type="journal article" date="2021" name="PeerJ">
        <title>Extensive microbial diversity within the chicken gut microbiome revealed by metagenomics and culture.</title>
        <authorList>
            <person name="Gilroy R."/>
            <person name="Ravi A."/>
            <person name="Getino M."/>
            <person name="Pursley I."/>
            <person name="Horton D.L."/>
            <person name="Alikhan N.F."/>
            <person name="Baker D."/>
            <person name="Gharbi K."/>
            <person name="Hall N."/>
            <person name="Watson M."/>
            <person name="Adriaenssens E.M."/>
            <person name="Foster-Nyarko E."/>
            <person name="Jarju S."/>
            <person name="Secka A."/>
            <person name="Antonio M."/>
            <person name="Oren A."/>
            <person name="Chaudhuri R.R."/>
            <person name="La Ragione R."/>
            <person name="Hildebrand F."/>
            <person name="Pallen M.J."/>
        </authorList>
    </citation>
    <scope>NUCLEOTIDE SEQUENCE</scope>
    <source>
        <strain evidence="1">CHK193-30670</strain>
    </source>
</reference>
<dbReference type="Proteomes" id="UP000824074">
    <property type="component" value="Unassembled WGS sequence"/>
</dbReference>
<name>A0A9D1LII2_9FIRM</name>
<reference evidence="1" key="1">
    <citation type="submission" date="2020-10" db="EMBL/GenBank/DDBJ databases">
        <authorList>
            <person name="Gilroy R."/>
        </authorList>
    </citation>
    <scope>NUCLEOTIDE SEQUENCE</scope>
    <source>
        <strain evidence="1">CHK193-30670</strain>
    </source>
</reference>
<sequence>MRVYYLFKINDSFSKLYYNKTYYLYKMLEEISKSSKNDFIISYRLFEQMATAYDKTKINSMIYKKFMDDENYNKILNKHILDDGVEKTKLTVYNTYIKIKTNQNISAFFKILSNEENVFVCDFNNKDYFWLNKAVRKSLV</sequence>
<proteinExistence type="predicted"/>
<dbReference type="Pfam" id="PF10747">
    <property type="entry name" value="SirA"/>
    <property type="match status" value="1"/>
</dbReference>
<dbReference type="EMBL" id="DVMT01000014">
    <property type="protein sequence ID" value="HIU39882.1"/>
    <property type="molecule type" value="Genomic_DNA"/>
</dbReference>
<gene>
    <name evidence="1" type="primary">sirA</name>
    <name evidence="1" type="ORF">IAB68_01090</name>
</gene>
<dbReference type="Gene3D" id="3.30.310.250">
    <property type="entry name" value="Sporulation inhibitor of replication protein SirA"/>
    <property type="match status" value="1"/>
</dbReference>
<protein>
    <submittedName>
        <fullName evidence="1">Sporulation inhibitor of replication protein SirA</fullName>
    </submittedName>
</protein>
<evidence type="ECO:0000313" key="2">
    <source>
        <dbReference type="Proteomes" id="UP000824074"/>
    </source>
</evidence>
<comment type="caution">
    <text evidence="1">The sequence shown here is derived from an EMBL/GenBank/DDBJ whole genome shotgun (WGS) entry which is preliminary data.</text>
</comment>
<dbReference type="AlphaFoldDB" id="A0A9D1LII2"/>
<organism evidence="1 2">
    <name type="scientific">Candidatus Aphodocola excrementigallinarum</name>
    <dbReference type="NCBI Taxonomy" id="2840670"/>
    <lineage>
        <taxon>Bacteria</taxon>
        <taxon>Bacillati</taxon>
        <taxon>Bacillota</taxon>
        <taxon>Bacilli</taxon>
        <taxon>Candidatus Aphodocola</taxon>
    </lineage>
</organism>
<dbReference type="InterPro" id="IPR038449">
    <property type="entry name" value="SirA_sf"/>
</dbReference>
<dbReference type="InterPro" id="IPR019683">
    <property type="entry name" value="SirA"/>
</dbReference>
<evidence type="ECO:0000313" key="1">
    <source>
        <dbReference type="EMBL" id="HIU39882.1"/>
    </source>
</evidence>